<reference evidence="1" key="1">
    <citation type="submission" date="2014-02" db="EMBL/GenBank/DDBJ databases">
        <title>The Genome Sequence of Trichophyton rubrum (morphotype fischeri) CBS 288.86.</title>
        <authorList>
            <consortium name="The Broad Institute Genomics Platform"/>
            <person name="Cuomo C.A."/>
            <person name="White T.C."/>
            <person name="Graser Y."/>
            <person name="Martinez-Rossi N."/>
            <person name="Heitman J."/>
            <person name="Young S.K."/>
            <person name="Zeng Q."/>
            <person name="Gargeya S."/>
            <person name="Abouelleil A."/>
            <person name="Alvarado L."/>
            <person name="Chapman S.B."/>
            <person name="Gainer-Dewar J."/>
            <person name="Goldberg J."/>
            <person name="Griggs A."/>
            <person name="Gujja S."/>
            <person name="Hansen M."/>
            <person name="Howarth C."/>
            <person name="Imamovic A."/>
            <person name="Larimer J."/>
            <person name="Martinez D."/>
            <person name="Murphy C."/>
            <person name="Pearson M.D."/>
            <person name="Persinoti G."/>
            <person name="Poon T."/>
            <person name="Priest M."/>
            <person name="Roberts A.D."/>
            <person name="Saif S."/>
            <person name="Shea T.D."/>
            <person name="Sykes S.N."/>
            <person name="Wortman J."/>
            <person name="Nusbaum C."/>
            <person name="Birren B."/>
        </authorList>
    </citation>
    <scope>NUCLEOTIDE SEQUENCE [LARGE SCALE GENOMIC DNA]</scope>
    <source>
        <strain evidence="1">CBS 288.86</strain>
    </source>
</reference>
<dbReference type="AlphaFoldDB" id="A0A022VVS5"/>
<name>A0A022VVS5_TRIRU</name>
<organism evidence="1">
    <name type="scientific">Trichophyton rubrum CBS 288.86</name>
    <dbReference type="NCBI Taxonomy" id="1215330"/>
    <lineage>
        <taxon>Eukaryota</taxon>
        <taxon>Fungi</taxon>
        <taxon>Dikarya</taxon>
        <taxon>Ascomycota</taxon>
        <taxon>Pezizomycotina</taxon>
        <taxon>Eurotiomycetes</taxon>
        <taxon>Eurotiomycetidae</taxon>
        <taxon>Onygenales</taxon>
        <taxon>Arthrodermataceae</taxon>
        <taxon>Trichophyton</taxon>
    </lineage>
</organism>
<dbReference type="EMBL" id="KK207892">
    <property type="protein sequence ID" value="EZF50034.1"/>
    <property type="molecule type" value="Genomic_DNA"/>
</dbReference>
<protein>
    <submittedName>
        <fullName evidence="1">Uncharacterized protein</fullName>
    </submittedName>
</protein>
<sequence length="99" mass="11391">MYPAFFGNLECSKRMHIKGYGTSCSETGFSRLPKQLLPEDWPCCSFALFCQVFSTQQRLIRRLSISKPRCGYSYSSVLSQWGLFSRFTMMPRLRALLGS</sequence>
<gene>
    <name evidence="1" type="ORF">H103_06472</name>
</gene>
<proteinExistence type="predicted"/>
<dbReference type="Proteomes" id="UP000023758">
    <property type="component" value="Unassembled WGS sequence"/>
</dbReference>
<accession>A0A022VVS5</accession>
<evidence type="ECO:0000313" key="1">
    <source>
        <dbReference type="EMBL" id="EZF50034.1"/>
    </source>
</evidence>
<dbReference type="HOGENOM" id="CLU_2322040_0_0_1"/>